<proteinExistence type="predicted"/>
<feature type="transmembrane region" description="Helical" evidence="4">
    <location>
        <begin position="6"/>
        <end position="25"/>
    </location>
</feature>
<evidence type="ECO:0000256" key="3">
    <source>
        <dbReference type="ARBA" id="ARBA00022683"/>
    </source>
</evidence>
<dbReference type="AlphaFoldDB" id="A0AA38HL99"/>
<name>A0AA38HL99_9CUCU</name>
<evidence type="ECO:0000256" key="2">
    <source>
        <dbReference type="ARBA" id="ARBA00022597"/>
    </source>
</evidence>
<feature type="transmembrane region" description="Helical" evidence="4">
    <location>
        <begin position="46"/>
        <end position="68"/>
    </location>
</feature>
<dbReference type="GO" id="GO:0090563">
    <property type="term" value="F:protein-phosphocysteine-sugar phosphotransferase activity"/>
    <property type="evidence" value="ECO:0007669"/>
    <property type="project" value="TreeGrafter"/>
</dbReference>
<dbReference type="Proteomes" id="UP001168821">
    <property type="component" value="Unassembled WGS sequence"/>
</dbReference>
<feature type="transmembrane region" description="Helical" evidence="4">
    <location>
        <begin position="80"/>
        <end position="99"/>
    </location>
</feature>
<keyword evidence="4" id="KW-0472">Membrane</keyword>
<dbReference type="EMBL" id="JALNTZ010000433">
    <property type="protein sequence ID" value="KAJ3634486.1"/>
    <property type="molecule type" value="Genomic_DNA"/>
</dbReference>
<comment type="caution">
    <text evidence="5">The sequence shown here is derived from an EMBL/GenBank/DDBJ whole genome shotgun (WGS) entry which is preliminary data.</text>
</comment>
<keyword evidence="2" id="KW-0762">Sugar transport</keyword>
<evidence type="ECO:0000313" key="5">
    <source>
        <dbReference type="EMBL" id="KAJ3634486.1"/>
    </source>
</evidence>
<dbReference type="GO" id="GO:0005886">
    <property type="term" value="C:plasma membrane"/>
    <property type="evidence" value="ECO:0007669"/>
    <property type="project" value="TreeGrafter"/>
</dbReference>
<reference evidence="5" key="1">
    <citation type="journal article" date="2023" name="G3 (Bethesda)">
        <title>Whole genome assemblies of Zophobas morio and Tenebrio molitor.</title>
        <authorList>
            <person name="Kaur S."/>
            <person name="Stinson S.A."/>
            <person name="diCenzo G.C."/>
        </authorList>
    </citation>
    <scope>NUCLEOTIDE SEQUENCE</scope>
    <source>
        <strain evidence="5">QUZm001</strain>
    </source>
</reference>
<keyword evidence="3" id="KW-0598">Phosphotransferase system</keyword>
<evidence type="ECO:0000256" key="1">
    <source>
        <dbReference type="ARBA" id="ARBA00022448"/>
    </source>
</evidence>
<dbReference type="GO" id="GO:0009401">
    <property type="term" value="P:phosphoenolpyruvate-dependent sugar phosphotransferase system"/>
    <property type="evidence" value="ECO:0007669"/>
    <property type="project" value="UniProtKB-KW"/>
</dbReference>
<keyword evidence="1" id="KW-0813">Transport</keyword>
<dbReference type="PANTHER" id="PTHR30505:SF0">
    <property type="entry name" value="FRUCTOSE-LIKE PTS SYSTEM EIIBC COMPONENT-RELATED"/>
    <property type="match status" value="1"/>
</dbReference>
<keyword evidence="6" id="KW-1185">Reference proteome</keyword>
<organism evidence="5 6">
    <name type="scientific">Zophobas morio</name>
    <dbReference type="NCBI Taxonomy" id="2755281"/>
    <lineage>
        <taxon>Eukaryota</taxon>
        <taxon>Metazoa</taxon>
        <taxon>Ecdysozoa</taxon>
        <taxon>Arthropoda</taxon>
        <taxon>Hexapoda</taxon>
        <taxon>Insecta</taxon>
        <taxon>Pterygota</taxon>
        <taxon>Neoptera</taxon>
        <taxon>Endopterygota</taxon>
        <taxon>Coleoptera</taxon>
        <taxon>Polyphaga</taxon>
        <taxon>Cucujiformia</taxon>
        <taxon>Tenebrionidae</taxon>
        <taxon>Zophobas</taxon>
    </lineage>
</organism>
<keyword evidence="4" id="KW-0812">Transmembrane</keyword>
<sequence length="102" mass="10158">MEASKVGMALLGLVLGMIAGIDMGGPINKIASFGATAMIAVDGGKAMGCAAASFAIAPMGAGIATQIFRKKFKDDQGLGVNATILGFMGISEGAIPFAAKYT</sequence>
<accession>A0AA38HL99</accession>
<dbReference type="PANTHER" id="PTHR30505">
    <property type="entry name" value="FRUCTOSE-LIKE PERMEASE"/>
    <property type="match status" value="1"/>
</dbReference>
<dbReference type="InterPro" id="IPR050864">
    <property type="entry name" value="Bacterial_PTS_Sugar_Transport"/>
</dbReference>
<evidence type="ECO:0000256" key="4">
    <source>
        <dbReference type="SAM" id="Phobius"/>
    </source>
</evidence>
<evidence type="ECO:0000313" key="6">
    <source>
        <dbReference type="Proteomes" id="UP001168821"/>
    </source>
</evidence>
<protein>
    <submittedName>
        <fullName evidence="5">Uncharacterized protein</fullName>
    </submittedName>
</protein>
<keyword evidence="4" id="KW-1133">Transmembrane helix</keyword>
<gene>
    <name evidence="5" type="ORF">Zmor_016436</name>
</gene>